<dbReference type="GO" id="GO:0060090">
    <property type="term" value="F:molecular adaptor activity"/>
    <property type="evidence" value="ECO:0007669"/>
    <property type="project" value="TreeGrafter"/>
</dbReference>
<organism evidence="3 4">
    <name type="scientific">Plasmodium malariae</name>
    <dbReference type="NCBI Taxonomy" id="5858"/>
    <lineage>
        <taxon>Eukaryota</taxon>
        <taxon>Sar</taxon>
        <taxon>Alveolata</taxon>
        <taxon>Apicomplexa</taxon>
        <taxon>Aconoidasida</taxon>
        <taxon>Haemosporida</taxon>
        <taxon>Plasmodiidae</taxon>
        <taxon>Plasmodium</taxon>
        <taxon>Plasmodium (Plasmodium)</taxon>
    </lineage>
</organism>
<dbReference type="InterPro" id="IPR007196">
    <property type="entry name" value="CCR4-Not_Not1_C"/>
</dbReference>
<feature type="domain" description="CCR4-Not complex component Not1 C-terminal" evidence="2">
    <location>
        <begin position="1057"/>
        <end position="1155"/>
    </location>
</feature>
<name>A0A1A8WA22_PLAMA</name>
<evidence type="ECO:0000313" key="4">
    <source>
        <dbReference type="Proteomes" id="UP000078597"/>
    </source>
</evidence>
<evidence type="ECO:0000259" key="2">
    <source>
        <dbReference type="Pfam" id="PF04054"/>
    </source>
</evidence>
<dbReference type="PANTHER" id="PTHR13162:SF8">
    <property type="entry name" value="CCR4-NOT TRANSCRIPTION COMPLEX SUBUNIT 1"/>
    <property type="match status" value="1"/>
</dbReference>
<proteinExistence type="predicted"/>
<dbReference type="InterPro" id="IPR040398">
    <property type="entry name" value="Not1"/>
</dbReference>
<feature type="compositionally biased region" description="Basic and acidic residues" evidence="1">
    <location>
        <begin position="552"/>
        <end position="582"/>
    </location>
</feature>
<feature type="region of interest" description="Disordered" evidence="1">
    <location>
        <begin position="1"/>
        <end position="74"/>
    </location>
</feature>
<feature type="domain" description="CCR4-Not complex component Not1 C-terminal" evidence="2">
    <location>
        <begin position="689"/>
        <end position="916"/>
    </location>
</feature>
<feature type="region of interest" description="Disordered" evidence="1">
    <location>
        <begin position="539"/>
        <end position="582"/>
    </location>
</feature>
<dbReference type="GO" id="GO:0017148">
    <property type="term" value="P:negative regulation of translation"/>
    <property type="evidence" value="ECO:0007669"/>
    <property type="project" value="InterPro"/>
</dbReference>
<protein>
    <submittedName>
        <fullName evidence="3">NOT family protein, putative</fullName>
    </submittedName>
</protein>
<dbReference type="EMBL" id="FLQW01001454">
    <property type="protein sequence ID" value="SBS89686.1"/>
    <property type="molecule type" value="Genomic_DNA"/>
</dbReference>
<feature type="region of interest" description="Disordered" evidence="1">
    <location>
        <begin position="487"/>
        <end position="521"/>
    </location>
</feature>
<feature type="region of interest" description="Disordered" evidence="1">
    <location>
        <begin position="1021"/>
        <end position="1051"/>
    </location>
</feature>
<dbReference type="Pfam" id="PF04054">
    <property type="entry name" value="Not1"/>
    <property type="match status" value="2"/>
</dbReference>
<dbReference type="GO" id="GO:0030015">
    <property type="term" value="C:CCR4-NOT core complex"/>
    <property type="evidence" value="ECO:0007669"/>
    <property type="project" value="InterPro"/>
</dbReference>
<gene>
    <name evidence="3" type="ORF">PMALA_026990</name>
</gene>
<feature type="compositionally biased region" description="Polar residues" evidence="1">
    <location>
        <begin position="1039"/>
        <end position="1051"/>
    </location>
</feature>
<sequence>MKQATQDEKDKAANSDEHEIEGNNNINEKEDNGRGKKNARNEKKSKGVTEENKEKEEHDKNTSEMNRTKHKYYPPLVERDNELCKNSEELPQNGFHSSSNKHLNMLSLGSVVHNYSKNSINNKDSMNNEPFLLNNVKIQYNHNNVDECTMFLLEKMSYENKAFNTEEIIEKKVIGRNSDKEYKENNSEIMKLNVSNMNNDNKVQYCNNHLIDVSVKNENLITMNEGTNNLSTVFNEENKELHNNSIYDSDHLSHSLIFSNESNNDDTSSDYSSSFSLKSYSTCNGKENEIVLQSSFSTDSCSTISNVSTISTISSKYDSIEPELQNEIKRKISDNYKNNVLNNILGLQEVNETNKKYLNKKTYYVMDIFNEDPIKCKYLPSPPVVDEEKGVIIACLFAEWYFIYKNYLNILKMSISNDMQEIIKQQHRLKCVKFFQKLSNLGFLKMDEVSDQFFSHSINISVSIALYNLERDTIVCNELVTGRKMGEQKSDKGIEVEEEGGGKDLKSKKEDKQFNDEQIEISNKVNNFEKKNYEGRKGLEENLGKNGLVEEGQNKQEMEKGGECTPNESDKVQKEEEHSEKEKINNEIVKYKNDVDLKETQSTRELLNYNYIDSWSKMIVTMLTLVHIEQVSPVFLLQKVLNVICRVIHKRCEIERKKFNQRPYFRLLHCLLIDINEGCMHSSDILIHLNCFAKCFALLSPLRTPAFCFSWLELISSKCFMPKLLSNICGWGTYKKLLIALFTFLKFFLKKLQISKAIETLYLGTVRILLVLLHDFPEFLCSYYVTFCSLFPINCIQLRNLVLSAFPRNIKLPDPFMSDVKIDLLQEIKLVPKILTNIVIPLFKNNLKSLIDEYFNKKDFSLLFHIQEKLFLPKNKIYQTFVKYDIDIINSLTLYVGTCICKAKVNNLFKFNNNCDPVLLMKYQEDCLDDVKDILQEIVLTSESNILKKKKNIISLNAGQDKIEKDNNKNADLNLSKKYVELMQENNDEKSKGGGNASSFLYLSTDNSALLKECTNINNDDNSVNNDDDDNNRNNNNDSGSTTTKCNNNEHNISKDNSRIVTIVKNNLAYTLFLFLSKKMDMEGRYLLLSNIVNHIRYPNSHTHYFSCLILFLFSQSNDVLIQEQIIRVLLERILAHRPHPWGLLITFIELIKNAK</sequence>
<dbReference type="Proteomes" id="UP000078597">
    <property type="component" value="Unassembled WGS sequence"/>
</dbReference>
<accession>A0A1A8WA22</accession>
<dbReference type="GO" id="GO:0000288">
    <property type="term" value="P:nuclear-transcribed mRNA catabolic process, deadenylation-dependent decay"/>
    <property type="evidence" value="ECO:0007669"/>
    <property type="project" value="TreeGrafter"/>
</dbReference>
<reference evidence="4" key="1">
    <citation type="submission" date="2016-05" db="EMBL/GenBank/DDBJ databases">
        <authorList>
            <person name="Naeem Raeece"/>
        </authorList>
    </citation>
    <scope>NUCLEOTIDE SEQUENCE [LARGE SCALE GENOMIC DNA]</scope>
</reference>
<feature type="compositionally biased region" description="Basic and acidic residues" evidence="1">
    <location>
        <begin position="487"/>
        <end position="515"/>
    </location>
</feature>
<dbReference type="VEuPathDB" id="PlasmoDB:PmUG01_13041200"/>
<dbReference type="AlphaFoldDB" id="A0A1A8WA22"/>
<dbReference type="PANTHER" id="PTHR13162">
    <property type="entry name" value="CCR4-NOT TRANSCRIPTION COMPLEX"/>
    <property type="match status" value="1"/>
</dbReference>
<evidence type="ECO:0000256" key="1">
    <source>
        <dbReference type="SAM" id="MobiDB-lite"/>
    </source>
</evidence>
<evidence type="ECO:0000313" key="3">
    <source>
        <dbReference type="EMBL" id="SBS89686.1"/>
    </source>
</evidence>
<dbReference type="Gene3D" id="1.25.40.790">
    <property type="match status" value="1"/>
</dbReference>
<feature type="compositionally biased region" description="Basic and acidic residues" evidence="1">
    <location>
        <begin position="1"/>
        <end position="62"/>
    </location>
</feature>
<dbReference type="Gene3D" id="1.25.40.800">
    <property type="match status" value="2"/>
</dbReference>
<dbReference type="GO" id="GO:0000932">
    <property type="term" value="C:P-body"/>
    <property type="evidence" value="ECO:0007669"/>
    <property type="project" value="TreeGrafter"/>
</dbReference>